<evidence type="ECO:0000256" key="1">
    <source>
        <dbReference type="ARBA" id="ARBA00011046"/>
    </source>
</evidence>
<dbReference type="SUPFAM" id="SSF46785">
    <property type="entry name" value="Winged helix' DNA-binding domain"/>
    <property type="match status" value="1"/>
</dbReference>
<protein>
    <submittedName>
        <fullName evidence="5">BlaI/MecI/CopY family transcriptional regulator</fullName>
    </submittedName>
</protein>
<organism evidence="5 6">
    <name type="scientific">Terriglobus aquaticus</name>
    <dbReference type="NCBI Taxonomy" id="940139"/>
    <lineage>
        <taxon>Bacteria</taxon>
        <taxon>Pseudomonadati</taxon>
        <taxon>Acidobacteriota</taxon>
        <taxon>Terriglobia</taxon>
        <taxon>Terriglobales</taxon>
        <taxon>Acidobacteriaceae</taxon>
        <taxon>Terriglobus</taxon>
    </lineage>
</organism>
<comment type="caution">
    <text evidence="5">The sequence shown here is derived from an EMBL/GenBank/DDBJ whole genome shotgun (WGS) entry which is preliminary data.</text>
</comment>
<sequence>MPRTRSNTLTEAELSLMRLLWRMGQCSVQDLVSAMPENERLAYTSVLTTIRILESKGYVEHHQEGRAFVYTAVVAENTARQSEVKHVISRFFGNSRERLMVALLGDGEVSAEELASLKKAIARAEAAAANDQQEEN</sequence>
<keyword evidence="3" id="KW-0238">DNA-binding</keyword>
<evidence type="ECO:0000313" key="5">
    <source>
        <dbReference type="EMBL" id="MFN2974321.1"/>
    </source>
</evidence>
<accession>A0ABW9KH73</accession>
<dbReference type="InterPro" id="IPR005650">
    <property type="entry name" value="BlaI_family"/>
</dbReference>
<evidence type="ECO:0000256" key="2">
    <source>
        <dbReference type="ARBA" id="ARBA00023015"/>
    </source>
</evidence>
<gene>
    <name evidence="5" type="ORF">ACK2TP_00960</name>
</gene>
<proteinExistence type="inferred from homology"/>
<evidence type="ECO:0000256" key="4">
    <source>
        <dbReference type="ARBA" id="ARBA00023163"/>
    </source>
</evidence>
<evidence type="ECO:0000256" key="3">
    <source>
        <dbReference type="ARBA" id="ARBA00023125"/>
    </source>
</evidence>
<reference evidence="5 6" key="1">
    <citation type="submission" date="2024-12" db="EMBL/GenBank/DDBJ databases">
        <authorList>
            <person name="Lee Y."/>
        </authorList>
    </citation>
    <scope>NUCLEOTIDE SEQUENCE [LARGE SCALE GENOMIC DNA]</scope>
    <source>
        <strain evidence="5 6">03SUJ4</strain>
    </source>
</reference>
<keyword evidence="6" id="KW-1185">Reference proteome</keyword>
<dbReference type="Gene3D" id="1.10.10.10">
    <property type="entry name" value="Winged helix-like DNA-binding domain superfamily/Winged helix DNA-binding domain"/>
    <property type="match status" value="1"/>
</dbReference>
<dbReference type="EMBL" id="JBJYXY010000001">
    <property type="protein sequence ID" value="MFN2974321.1"/>
    <property type="molecule type" value="Genomic_DNA"/>
</dbReference>
<evidence type="ECO:0000313" key="6">
    <source>
        <dbReference type="Proteomes" id="UP001634747"/>
    </source>
</evidence>
<comment type="similarity">
    <text evidence="1">Belongs to the BlaI transcriptional regulatory family.</text>
</comment>
<dbReference type="Gene3D" id="1.10.4040.10">
    <property type="entry name" value="Penicillinase repressor domain"/>
    <property type="match status" value="1"/>
</dbReference>
<name>A0ABW9KH73_9BACT</name>
<dbReference type="PIRSF" id="PIRSF019455">
    <property type="entry name" value="CopR_AtkY"/>
    <property type="match status" value="1"/>
</dbReference>
<dbReference type="InterPro" id="IPR036390">
    <property type="entry name" value="WH_DNA-bd_sf"/>
</dbReference>
<keyword evidence="2" id="KW-0805">Transcription regulation</keyword>
<keyword evidence="4" id="KW-0804">Transcription</keyword>
<dbReference type="RefSeq" id="WP_263414112.1">
    <property type="nucleotide sequence ID" value="NZ_BAABBH010000001.1"/>
</dbReference>
<dbReference type="Proteomes" id="UP001634747">
    <property type="component" value="Unassembled WGS sequence"/>
</dbReference>
<dbReference type="Pfam" id="PF03965">
    <property type="entry name" value="Penicillinase_R"/>
    <property type="match status" value="1"/>
</dbReference>
<dbReference type="InterPro" id="IPR036388">
    <property type="entry name" value="WH-like_DNA-bd_sf"/>
</dbReference>